<dbReference type="HOGENOM" id="CLU_2537762_0_0_7"/>
<evidence type="ECO:0000313" key="2">
    <source>
        <dbReference type="Proteomes" id="UP000007721"/>
    </source>
</evidence>
<accession>B9M6K4</accession>
<reference evidence="1 2" key="1">
    <citation type="submission" date="2009-01" db="EMBL/GenBank/DDBJ databases">
        <title>Complete sequence of Geobacter sp. FRC-32.</title>
        <authorList>
            <consortium name="US DOE Joint Genome Institute"/>
            <person name="Lucas S."/>
            <person name="Copeland A."/>
            <person name="Lapidus A."/>
            <person name="Glavina del Rio T."/>
            <person name="Dalin E."/>
            <person name="Tice H."/>
            <person name="Bruce D."/>
            <person name="Goodwin L."/>
            <person name="Pitluck S."/>
            <person name="Saunders E."/>
            <person name="Brettin T."/>
            <person name="Detter J.C."/>
            <person name="Han C."/>
            <person name="Larimer F."/>
            <person name="Land M."/>
            <person name="Hauser L."/>
            <person name="Kyrpides N."/>
            <person name="Ovchinnikova G."/>
            <person name="Kostka J."/>
            <person name="Richardson P."/>
        </authorList>
    </citation>
    <scope>NUCLEOTIDE SEQUENCE [LARGE SCALE GENOMIC DNA]</scope>
    <source>
        <strain evidence="2">DSM 22248 / JCM 15807 / FRC-32</strain>
    </source>
</reference>
<name>B9M6K4_GEODF</name>
<gene>
    <name evidence="1" type="ordered locus">Geob_1706</name>
</gene>
<dbReference type="KEGG" id="geo:Geob_1706"/>
<dbReference type="AlphaFoldDB" id="B9M6K4"/>
<protein>
    <submittedName>
        <fullName evidence="1">Uncharacterized protein</fullName>
    </submittedName>
</protein>
<dbReference type="STRING" id="316067.Geob_1706"/>
<dbReference type="Proteomes" id="UP000007721">
    <property type="component" value="Chromosome"/>
</dbReference>
<proteinExistence type="predicted"/>
<dbReference type="EMBL" id="CP001390">
    <property type="protein sequence ID" value="ACM20064.1"/>
    <property type="molecule type" value="Genomic_DNA"/>
</dbReference>
<sequence length="83" mass="9577">MQKKCPMPGCRHRIDGLWVDHKPVDSYSPLQQWNILNGPFRVKIFPRMVAGTCTNAHLTLQKLHLIVDICPMKGYIITKSVKY</sequence>
<organism evidence="1 2">
    <name type="scientific">Geotalea daltonii (strain DSM 22248 / JCM 15807 / FRC-32)</name>
    <name type="common">Geobacter daltonii</name>
    <dbReference type="NCBI Taxonomy" id="316067"/>
    <lineage>
        <taxon>Bacteria</taxon>
        <taxon>Pseudomonadati</taxon>
        <taxon>Thermodesulfobacteriota</taxon>
        <taxon>Desulfuromonadia</taxon>
        <taxon>Geobacterales</taxon>
        <taxon>Geobacteraceae</taxon>
        <taxon>Geotalea</taxon>
    </lineage>
</organism>
<evidence type="ECO:0000313" key="1">
    <source>
        <dbReference type="EMBL" id="ACM20064.1"/>
    </source>
</evidence>
<keyword evidence="2" id="KW-1185">Reference proteome</keyword>